<proteinExistence type="predicted"/>
<gene>
    <name evidence="2" type="ORF">NP493_143g00003</name>
</gene>
<evidence type="ECO:0000313" key="3">
    <source>
        <dbReference type="Proteomes" id="UP001209878"/>
    </source>
</evidence>
<accession>A0AAD9P4W9</accession>
<evidence type="ECO:0000313" key="2">
    <source>
        <dbReference type="EMBL" id="KAK2188124.1"/>
    </source>
</evidence>
<feature type="region of interest" description="Disordered" evidence="1">
    <location>
        <begin position="43"/>
        <end position="73"/>
    </location>
</feature>
<feature type="region of interest" description="Disordered" evidence="1">
    <location>
        <begin position="103"/>
        <end position="122"/>
    </location>
</feature>
<keyword evidence="3" id="KW-1185">Reference proteome</keyword>
<comment type="caution">
    <text evidence="2">The sequence shown here is derived from an EMBL/GenBank/DDBJ whole genome shotgun (WGS) entry which is preliminary data.</text>
</comment>
<name>A0AAD9P4W9_RIDPI</name>
<protein>
    <submittedName>
        <fullName evidence="2">Uncharacterized protein</fullName>
    </submittedName>
</protein>
<feature type="compositionally biased region" description="Basic and acidic residues" evidence="1">
    <location>
        <begin position="56"/>
        <end position="73"/>
    </location>
</feature>
<dbReference type="EMBL" id="JAODUO010000142">
    <property type="protein sequence ID" value="KAK2188124.1"/>
    <property type="molecule type" value="Genomic_DNA"/>
</dbReference>
<organism evidence="2 3">
    <name type="scientific">Ridgeia piscesae</name>
    <name type="common">Tubeworm</name>
    <dbReference type="NCBI Taxonomy" id="27915"/>
    <lineage>
        <taxon>Eukaryota</taxon>
        <taxon>Metazoa</taxon>
        <taxon>Spiralia</taxon>
        <taxon>Lophotrochozoa</taxon>
        <taxon>Annelida</taxon>
        <taxon>Polychaeta</taxon>
        <taxon>Sedentaria</taxon>
        <taxon>Canalipalpata</taxon>
        <taxon>Sabellida</taxon>
        <taxon>Siboglinidae</taxon>
        <taxon>Ridgeia</taxon>
    </lineage>
</organism>
<sequence length="325" mass="36176">MLCAQCDDSAHINTTGHLRFNIPQKVSGGTNLQRNMSVCSLPSRVRDQAVSDPEDEDRRTMRPGSADEDHVDGGGDIILNLKLRRKKALKGRRYHTEDALEMKGTPHALSLQPQHQRSQSLQDMDLSRSDKTWRVCDHRTLVNPVSDNARHGRFDTMLEESDAVPCTTAACRNYCNSVGSRDSLAPLPVHAKTNSMPVCMASTHVAAMDMLNGNGTSFSDMQHENIAPPVSMSNSHSMCSIRESSWGDRDLGQRALRTINDHHGNDLDSLVDLRKSLPPSTSMPLWLEQTVERRGRKVSVPAKLMTPKREEAPRKVTTLLHPRCS</sequence>
<dbReference type="Proteomes" id="UP001209878">
    <property type="component" value="Unassembled WGS sequence"/>
</dbReference>
<reference evidence="2" key="1">
    <citation type="journal article" date="2023" name="Mol. Biol. Evol.">
        <title>Third-Generation Sequencing Reveals the Adaptive Role of the Epigenome in Three Deep-Sea Polychaetes.</title>
        <authorList>
            <person name="Perez M."/>
            <person name="Aroh O."/>
            <person name="Sun Y."/>
            <person name="Lan Y."/>
            <person name="Juniper S.K."/>
            <person name="Young C.R."/>
            <person name="Angers B."/>
            <person name="Qian P.Y."/>
        </authorList>
    </citation>
    <scope>NUCLEOTIDE SEQUENCE</scope>
    <source>
        <strain evidence="2">R07B-5</strain>
    </source>
</reference>
<evidence type="ECO:0000256" key="1">
    <source>
        <dbReference type="SAM" id="MobiDB-lite"/>
    </source>
</evidence>
<dbReference type="AlphaFoldDB" id="A0AAD9P4W9"/>
<feature type="compositionally biased region" description="Polar residues" evidence="1">
    <location>
        <begin position="111"/>
        <end position="122"/>
    </location>
</feature>